<evidence type="ECO:0000313" key="3">
    <source>
        <dbReference type="Proteomes" id="UP000244571"/>
    </source>
</evidence>
<sequence>MPESAHAMPERRFVYRAAPVGSRLTVVVGPDSVAVEGSWSLDLTDIRSMAFFQGRVGDSQMVRLDLQGSNTKRSISINTGRTGSRSSTDELQFYAALIATLRAVVSVRPEMRVVLGQTGKAQRILFGLGVVAVALGAGLLTAAVVTGVPASKLAAAAVPFSLLILFGSALVRSHWPWRKRAHVLPEELIATLNKAVPELQAEGNRE</sequence>
<organism evidence="2 3">
    <name type="scientific">Orrella marina</name>
    <dbReference type="NCBI Taxonomy" id="2163011"/>
    <lineage>
        <taxon>Bacteria</taxon>
        <taxon>Pseudomonadati</taxon>
        <taxon>Pseudomonadota</taxon>
        <taxon>Betaproteobacteria</taxon>
        <taxon>Burkholderiales</taxon>
        <taxon>Alcaligenaceae</taxon>
        <taxon>Orrella</taxon>
    </lineage>
</organism>
<accession>A0A2R4XN37</accession>
<dbReference type="RefSeq" id="WP_108622608.1">
    <property type="nucleotide sequence ID" value="NZ_CP028901.1"/>
</dbReference>
<reference evidence="2 3" key="1">
    <citation type="submission" date="2018-04" db="EMBL/GenBank/DDBJ databases">
        <title>Bordetella sp. HZ20 isolated from seawater.</title>
        <authorList>
            <person name="Sun C."/>
        </authorList>
    </citation>
    <scope>NUCLEOTIDE SEQUENCE [LARGE SCALE GENOMIC DNA]</scope>
    <source>
        <strain evidence="2 3">HZ20</strain>
    </source>
</reference>
<dbReference type="Proteomes" id="UP000244571">
    <property type="component" value="Chromosome"/>
</dbReference>
<keyword evidence="1" id="KW-0472">Membrane</keyword>
<gene>
    <name evidence="2" type="ORF">DBV39_17285</name>
</gene>
<feature type="transmembrane region" description="Helical" evidence="1">
    <location>
        <begin position="124"/>
        <end position="147"/>
    </location>
</feature>
<dbReference type="AlphaFoldDB" id="A0A2R4XN37"/>
<evidence type="ECO:0000313" key="2">
    <source>
        <dbReference type="EMBL" id="AWB35198.1"/>
    </source>
</evidence>
<protein>
    <submittedName>
        <fullName evidence="2">Uncharacterized protein</fullName>
    </submittedName>
</protein>
<proteinExistence type="predicted"/>
<dbReference type="EMBL" id="CP028901">
    <property type="protein sequence ID" value="AWB35198.1"/>
    <property type="molecule type" value="Genomic_DNA"/>
</dbReference>
<dbReference type="KEGG" id="boz:DBV39_17285"/>
<keyword evidence="1" id="KW-0812">Transmembrane</keyword>
<evidence type="ECO:0000256" key="1">
    <source>
        <dbReference type="SAM" id="Phobius"/>
    </source>
</evidence>
<feature type="transmembrane region" description="Helical" evidence="1">
    <location>
        <begin position="153"/>
        <end position="171"/>
    </location>
</feature>
<keyword evidence="3" id="KW-1185">Reference proteome</keyword>
<keyword evidence="1" id="KW-1133">Transmembrane helix</keyword>
<name>A0A2R4XN37_9BURK</name>